<dbReference type="Proteomes" id="UP001216510">
    <property type="component" value="Chromosome"/>
</dbReference>
<reference evidence="1 2" key="1">
    <citation type="submission" date="2023-02" db="EMBL/GenBank/DDBJ databases">
        <title>Gemone sequence of Telluria chitinolytica ACM 3522T.</title>
        <authorList>
            <person name="Frediansyah A."/>
            <person name="Miess H."/>
            <person name="Gross H."/>
        </authorList>
    </citation>
    <scope>NUCLEOTIDE SEQUENCE [LARGE SCALE GENOMIC DNA]</scope>
    <source>
        <strain evidence="1 2">ACM 3522</strain>
    </source>
</reference>
<dbReference type="SUPFAM" id="SSF54001">
    <property type="entry name" value="Cysteine proteinases"/>
    <property type="match status" value="1"/>
</dbReference>
<dbReference type="EMBL" id="CP119083">
    <property type="protein sequence ID" value="WEF34394.1"/>
    <property type="molecule type" value="Genomic_DNA"/>
</dbReference>
<accession>A0ABY8BEQ8</accession>
<keyword evidence="2" id="KW-1185">Reference proteome</keyword>
<evidence type="ECO:0000313" key="1">
    <source>
        <dbReference type="EMBL" id="WEF34394.1"/>
    </source>
</evidence>
<dbReference type="Gene3D" id="2.30.260.10">
    <property type="entry name" value="putative xylanase like domain"/>
    <property type="match status" value="1"/>
</dbReference>
<protein>
    <submittedName>
        <fullName evidence="1">DUF1460 domain-containing protein</fullName>
    </submittedName>
</protein>
<name>A0ABY8BEQ8_9BURK</name>
<gene>
    <name evidence="1" type="ORF">PX653_06380</name>
</gene>
<evidence type="ECO:0000313" key="2">
    <source>
        <dbReference type="Proteomes" id="UP001216510"/>
    </source>
</evidence>
<sequence>MAALLLAGCGARDGRVPGTPSPQPVYRMTPRQVDGYLAQLQATEPDLRQRIAAIGRRTIGQPYRLNLLGEFPYQIHDDLPMFSLNYSDCVVFAEQTYAMALSGSWEEFFWMLQRIRYRDGIVGVATRNHYTEQDWNVNNRWLVTDVSAQLAGQDAATYELTVDRATFLRTRHGTPADLPVTRSTETYVPTAVVPRVLGRLADGDFVNVVSTRDGKYWVSHVGLVVTAPDGTRQFLNSAEPQVREETFDAFVARASRRAGEQASTGKPVTRLAGFKFLRLNDEIVVPPALPQPRPMPARSPHAPG</sequence>
<proteinExistence type="predicted"/>
<dbReference type="InterPro" id="IPR038765">
    <property type="entry name" value="Papain-like_cys_pep_sf"/>
</dbReference>
<dbReference type="InterPro" id="IPR010846">
    <property type="entry name" value="AmiA-like"/>
</dbReference>
<organism evidence="1 2">
    <name type="scientific">Pseudoduganella chitinolytica</name>
    <dbReference type="NCBI Taxonomy" id="34070"/>
    <lineage>
        <taxon>Bacteria</taxon>
        <taxon>Pseudomonadati</taxon>
        <taxon>Pseudomonadota</taxon>
        <taxon>Betaproteobacteria</taxon>
        <taxon>Burkholderiales</taxon>
        <taxon>Oxalobacteraceae</taxon>
        <taxon>Telluria group</taxon>
        <taxon>Pseudoduganella</taxon>
    </lineage>
</organism>
<dbReference type="RefSeq" id="WP_277417072.1">
    <property type="nucleotide sequence ID" value="NZ_CP119083.1"/>
</dbReference>
<dbReference type="Pfam" id="PF07313">
    <property type="entry name" value="AmiA-like"/>
    <property type="match status" value="1"/>
</dbReference>
<dbReference type="Gene3D" id="1.10.3670.10">
    <property type="entry name" value="Putative xylanase like domain"/>
    <property type="match status" value="1"/>
</dbReference>